<dbReference type="InterPro" id="IPR013788">
    <property type="entry name" value="Hemocyanin/hexamerin"/>
</dbReference>
<dbReference type="InterPro" id="IPR037020">
    <property type="entry name" value="Hemocyanin_C_sf"/>
</dbReference>
<sequence length="443" mass="51855">MFGGVVLSSHDSPFSHLEERLSYFREDVGLNDYLAQMALLYPTWMDTAKYPKVNYFRRGELYYYMVQQVYARYAMERTANFLPKTEMLMWDHPIKVGYNPRTTTPHGRPLLPRANYMVPKEFNPHGVWKVERIERIVLDALDSGLLYNLVPSAMATLLVMSRDPAFYQLLHRLINIFQHHKEFMPCYTKKELSFPSVKIDTLDVGPLATYFDYFDMSVTNGIPIPAGKDYKDYHYTMRQRRLNHKSFTYKMSISSDENIDAMIRVFIGPKYDSEERPLTLEQARMGFVEIDRFPVKLSSGENMIERNSKESAAFTGDQESFAALYKRVETCITTKEPFYVTESFHCGLPERFMLPKGWHSGFTYQMFVIATPFDGKASSMAYDRYLDNYVACGGPKYYDGKPYGFPFDRRIDYKDVFHQANSIFKDVKIYHKDESDLNRPEHQ</sequence>
<dbReference type="GO" id="GO:0045735">
    <property type="term" value="F:nutrient reservoir activity"/>
    <property type="evidence" value="ECO:0007669"/>
    <property type="project" value="UniProtKB-KW"/>
</dbReference>
<evidence type="ECO:0000259" key="2">
    <source>
        <dbReference type="Pfam" id="PF00372"/>
    </source>
</evidence>
<dbReference type="PANTHER" id="PTHR11511:SF5">
    <property type="entry name" value="FAT-BODY PROTEIN 1-RELATED"/>
    <property type="match status" value="1"/>
</dbReference>
<feature type="domain" description="Hemocyanin C-terminal" evidence="3">
    <location>
        <begin position="187"/>
        <end position="431"/>
    </location>
</feature>
<dbReference type="Pfam" id="PF03723">
    <property type="entry name" value="Hemocyanin_C"/>
    <property type="match status" value="1"/>
</dbReference>
<accession>A0ABD0Y7X0</accession>
<dbReference type="GO" id="GO:0005615">
    <property type="term" value="C:extracellular space"/>
    <property type="evidence" value="ECO:0007669"/>
    <property type="project" value="UniProtKB-ARBA"/>
</dbReference>
<dbReference type="Proteomes" id="UP001558652">
    <property type="component" value="Unassembled WGS sequence"/>
</dbReference>
<dbReference type="InterPro" id="IPR008922">
    <property type="entry name" value="Di-copper_centre_dom_sf"/>
</dbReference>
<dbReference type="Gene3D" id="2.60.40.1520">
    <property type="entry name" value="Hemocyanin, C-terminal domain"/>
    <property type="match status" value="1"/>
</dbReference>
<dbReference type="EMBL" id="JBFDAA010000012">
    <property type="protein sequence ID" value="KAL1123480.1"/>
    <property type="molecule type" value="Genomic_DNA"/>
</dbReference>
<protein>
    <recommendedName>
        <fullName evidence="6">Hexamerin</fullName>
    </recommendedName>
</protein>
<keyword evidence="5" id="KW-1185">Reference proteome</keyword>
<dbReference type="Gene3D" id="1.10.1280.10">
    <property type="entry name" value="Di-copper center containing domain from catechol oxidase"/>
    <property type="match status" value="2"/>
</dbReference>
<dbReference type="InterPro" id="IPR005203">
    <property type="entry name" value="Hemocyanin_C"/>
</dbReference>
<dbReference type="PRINTS" id="PR00187">
    <property type="entry name" value="HAEMOCYANIN"/>
</dbReference>
<dbReference type="InterPro" id="IPR014756">
    <property type="entry name" value="Ig_E-set"/>
</dbReference>
<comment type="caution">
    <text evidence="4">The sequence shown here is derived from an EMBL/GenBank/DDBJ whole genome shotgun (WGS) entry which is preliminary data.</text>
</comment>
<dbReference type="InterPro" id="IPR000896">
    <property type="entry name" value="Hemocyanin/hexamerin_mid_dom"/>
</dbReference>
<dbReference type="AlphaFoldDB" id="A0ABD0Y7X0"/>
<dbReference type="SUPFAM" id="SSF81296">
    <property type="entry name" value="E set domains"/>
    <property type="match status" value="1"/>
</dbReference>
<proteinExistence type="predicted"/>
<gene>
    <name evidence="4" type="ORF">AAG570_002560</name>
</gene>
<evidence type="ECO:0000313" key="4">
    <source>
        <dbReference type="EMBL" id="KAL1123480.1"/>
    </source>
</evidence>
<evidence type="ECO:0000313" key="5">
    <source>
        <dbReference type="Proteomes" id="UP001558652"/>
    </source>
</evidence>
<evidence type="ECO:0000256" key="1">
    <source>
        <dbReference type="ARBA" id="ARBA00022761"/>
    </source>
</evidence>
<evidence type="ECO:0000259" key="3">
    <source>
        <dbReference type="Pfam" id="PF03723"/>
    </source>
</evidence>
<name>A0ABD0Y7X0_9HEMI</name>
<organism evidence="4 5">
    <name type="scientific">Ranatra chinensis</name>
    <dbReference type="NCBI Taxonomy" id="642074"/>
    <lineage>
        <taxon>Eukaryota</taxon>
        <taxon>Metazoa</taxon>
        <taxon>Ecdysozoa</taxon>
        <taxon>Arthropoda</taxon>
        <taxon>Hexapoda</taxon>
        <taxon>Insecta</taxon>
        <taxon>Pterygota</taxon>
        <taxon>Neoptera</taxon>
        <taxon>Paraneoptera</taxon>
        <taxon>Hemiptera</taxon>
        <taxon>Heteroptera</taxon>
        <taxon>Panheteroptera</taxon>
        <taxon>Nepomorpha</taxon>
        <taxon>Nepidae</taxon>
        <taxon>Ranatrinae</taxon>
        <taxon>Ranatra</taxon>
    </lineage>
</organism>
<reference evidence="4 5" key="1">
    <citation type="submission" date="2024-07" db="EMBL/GenBank/DDBJ databases">
        <title>Chromosome-level genome assembly of the water stick insect Ranatra chinensis (Heteroptera: Nepidae).</title>
        <authorList>
            <person name="Liu X."/>
        </authorList>
    </citation>
    <scope>NUCLEOTIDE SEQUENCE [LARGE SCALE GENOMIC DNA]</scope>
    <source>
        <strain evidence="4">Cailab_2021Rc</strain>
        <tissue evidence="4">Muscle</tissue>
    </source>
</reference>
<dbReference type="PANTHER" id="PTHR11511">
    <property type="entry name" value="LARVAL STORAGE PROTEIN/PHENOLOXIDASE"/>
    <property type="match status" value="1"/>
</dbReference>
<evidence type="ECO:0008006" key="6">
    <source>
        <dbReference type="Google" id="ProtNLM"/>
    </source>
</evidence>
<dbReference type="SUPFAM" id="SSF48056">
    <property type="entry name" value="Di-copper centre-containing domain"/>
    <property type="match status" value="1"/>
</dbReference>
<dbReference type="Pfam" id="PF00372">
    <property type="entry name" value="Hemocyanin_M"/>
    <property type="match status" value="1"/>
</dbReference>
<keyword evidence="1" id="KW-0758">Storage protein</keyword>
<feature type="domain" description="Hemocyanin middle" evidence="2">
    <location>
        <begin position="15"/>
        <end position="147"/>
    </location>
</feature>